<dbReference type="RefSeq" id="WP_144972235.1">
    <property type="nucleotide sequence ID" value="NZ_CP036289.1"/>
</dbReference>
<sequence length="136" mass="14532">MALLVPNGGELLLLTWAVTDATPPSLQLRLYANDYTPVDASTAGSFTEASFTGYVSKTLARDGWGSVTTNGDGKAEVEFATPQTFNSTSSETIYGYYVTENDSNTVVWAERFASARSLTNGDSLSITPKLTLANET</sequence>
<evidence type="ECO:0000313" key="1">
    <source>
        <dbReference type="EMBL" id="QDU75105.1"/>
    </source>
</evidence>
<dbReference type="Proteomes" id="UP000318626">
    <property type="component" value="Chromosome"/>
</dbReference>
<evidence type="ECO:0000313" key="2">
    <source>
        <dbReference type="Proteomes" id="UP000318626"/>
    </source>
</evidence>
<accession>A0A518C7A2</accession>
<reference evidence="2" key="1">
    <citation type="submission" date="2019-02" db="EMBL/GenBank/DDBJ databases">
        <title>Deep-cultivation of Planctomycetes and their phenomic and genomic characterization uncovers novel biology.</title>
        <authorList>
            <person name="Wiegand S."/>
            <person name="Jogler M."/>
            <person name="Boedeker C."/>
            <person name="Pinto D."/>
            <person name="Vollmers J."/>
            <person name="Rivas-Marin E."/>
            <person name="Kohn T."/>
            <person name="Peeters S.H."/>
            <person name="Heuer A."/>
            <person name="Rast P."/>
            <person name="Oberbeckmann S."/>
            <person name="Bunk B."/>
            <person name="Jeske O."/>
            <person name="Meyerdierks A."/>
            <person name="Storesund J.E."/>
            <person name="Kallscheuer N."/>
            <person name="Luecker S."/>
            <person name="Lage O.M."/>
            <person name="Pohl T."/>
            <person name="Merkel B.J."/>
            <person name="Hornburger P."/>
            <person name="Mueller R.-W."/>
            <person name="Bruemmer F."/>
            <person name="Labrenz M."/>
            <person name="Spormann A.M."/>
            <person name="Op den Camp H."/>
            <person name="Overmann J."/>
            <person name="Amann R."/>
            <person name="Jetten M.S.M."/>
            <person name="Mascher T."/>
            <person name="Medema M.H."/>
            <person name="Devos D.P."/>
            <person name="Kaster A.-K."/>
            <person name="Ovreas L."/>
            <person name="Rohde M."/>
            <person name="Galperin M.Y."/>
            <person name="Jogler C."/>
        </authorList>
    </citation>
    <scope>NUCLEOTIDE SEQUENCE [LARGE SCALE GENOMIC DNA]</scope>
    <source>
        <strain evidence="2">Pan97</strain>
    </source>
</reference>
<organism evidence="1 2">
    <name type="scientific">Bremerella volcania</name>
    <dbReference type="NCBI Taxonomy" id="2527984"/>
    <lineage>
        <taxon>Bacteria</taxon>
        <taxon>Pseudomonadati</taxon>
        <taxon>Planctomycetota</taxon>
        <taxon>Planctomycetia</taxon>
        <taxon>Pirellulales</taxon>
        <taxon>Pirellulaceae</taxon>
        <taxon>Bremerella</taxon>
    </lineage>
</organism>
<dbReference type="KEGG" id="bvo:Pan97_21270"/>
<dbReference type="AlphaFoldDB" id="A0A518C7A2"/>
<dbReference type="EMBL" id="CP036289">
    <property type="protein sequence ID" value="QDU75105.1"/>
    <property type="molecule type" value="Genomic_DNA"/>
</dbReference>
<proteinExistence type="predicted"/>
<dbReference type="OrthoDB" id="276424at2"/>
<protein>
    <submittedName>
        <fullName evidence="1">Uncharacterized protein</fullName>
    </submittedName>
</protein>
<name>A0A518C7A2_9BACT</name>
<keyword evidence="2" id="KW-1185">Reference proteome</keyword>
<gene>
    <name evidence="1" type="ORF">Pan97_21270</name>
</gene>